<evidence type="ECO:0000313" key="3">
    <source>
        <dbReference type="Proteomes" id="UP000178759"/>
    </source>
</evidence>
<sequence>MMLIIIFLALLVRLPGILAGNFAFTYDTGRDLLAISDLLTTGDIHLIGHTTGIIGVFYGPWWYWVLTIPFFVTRGNPIALTAFIAILASFSAGLAFWWGTRAFNYTFGLIVGLLLALSPDIIKITNQLWNPHLLVPTTLLVVMLLKNIERLTLPKLIILGVLLGLLSEFEIIFGILFILGFLLTRPRKILPVLFGIIIVEIPRILFELRNGFIQTKSFLGSFANSESVWQLHTKRDWLIYESLSTVLPGPPWMQNIFVLIILYLIITSWRKFPKLQKKFIATLLLIIGIFWTAIFVYPRDFWHYYLLGLPVLYAFVVAFVVSRLPIHFVIVYLLFAIQPIKLIQSIAKPQFVGNAAVYHNQIEVVQTLYKETTSDFKYIAYTPPQIDYTWKYLFRWENTKKYQYKLSEDPPIMYVILEPDEAYPERIKEWLRVRAKDGVVVSEKKFPSGIIVQTRRLKWN</sequence>
<evidence type="ECO:0000256" key="1">
    <source>
        <dbReference type="SAM" id="Phobius"/>
    </source>
</evidence>
<proteinExistence type="predicted"/>
<feature type="transmembrane region" description="Helical" evidence="1">
    <location>
        <begin position="46"/>
        <end position="66"/>
    </location>
</feature>
<feature type="transmembrane region" description="Helical" evidence="1">
    <location>
        <begin position="252"/>
        <end position="272"/>
    </location>
</feature>
<name>A0A1F6AK23_9BACT</name>
<feature type="transmembrane region" description="Helical" evidence="1">
    <location>
        <begin position="279"/>
        <end position="298"/>
    </location>
</feature>
<evidence type="ECO:0000313" key="2">
    <source>
        <dbReference type="EMBL" id="OGG24607.1"/>
    </source>
</evidence>
<keyword evidence="1" id="KW-0812">Transmembrane</keyword>
<reference evidence="2 3" key="1">
    <citation type="journal article" date="2016" name="Nat. Commun.">
        <title>Thousands of microbial genomes shed light on interconnected biogeochemical processes in an aquifer system.</title>
        <authorList>
            <person name="Anantharaman K."/>
            <person name="Brown C.T."/>
            <person name="Hug L.A."/>
            <person name="Sharon I."/>
            <person name="Castelle C.J."/>
            <person name="Probst A.J."/>
            <person name="Thomas B.C."/>
            <person name="Singh A."/>
            <person name="Wilkins M.J."/>
            <person name="Karaoz U."/>
            <person name="Brodie E.L."/>
            <person name="Williams K.H."/>
            <person name="Hubbard S.S."/>
            <person name="Banfield J.F."/>
        </authorList>
    </citation>
    <scope>NUCLEOTIDE SEQUENCE [LARGE SCALE GENOMIC DNA]</scope>
</reference>
<feature type="transmembrane region" description="Helical" evidence="1">
    <location>
        <begin position="78"/>
        <end position="99"/>
    </location>
</feature>
<feature type="transmembrane region" description="Helical" evidence="1">
    <location>
        <begin position="157"/>
        <end position="182"/>
    </location>
</feature>
<protein>
    <recommendedName>
        <fullName evidence="4">Glycosyltransferase RgtA/B/C/D-like domain-containing protein</fullName>
    </recommendedName>
</protein>
<organism evidence="2 3">
    <name type="scientific">Candidatus Gottesmanbacteria bacterium RIFCSPLOWO2_01_FULL_43_11b</name>
    <dbReference type="NCBI Taxonomy" id="1798392"/>
    <lineage>
        <taxon>Bacteria</taxon>
        <taxon>Candidatus Gottesmaniibacteriota</taxon>
    </lineage>
</organism>
<comment type="caution">
    <text evidence="2">The sequence shown here is derived from an EMBL/GenBank/DDBJ whole genome shotgun (WGS) entry which is preliminary data.</text>
</comment>
<dbReference type="AlphaFoldDB" id="A0A1F6AK23"/>
<feature type="transmembrane region" description="Helical" evidence="1">
    <location>
        <begin position="310"/>
        <end position="335"/>
    </location>
</feature>
<accession>A0A1F6AK23</accession>
<feature type="transmembrane region" description="Helical" evidence="1">
    <location>
        <begin position="189"/>
        <end position="206"/>
    </location>
</feature>
<feature type="transmembrane region" description="Helical" evidence="1">
    <location>
        <begin position="105"/>
        <end position="122"/>
    </location>
</feature>
<keyword evidence="1" id="KW-1133">Transmembrane helix</keyword>
<keyword evidence="1" id="KW-0472">Membrane</keyword>
<dbReference type="Proteomes" id="UP000178759">
    <property type="component" value="Unassembled WGS sequence"/>
</dbReference>
<gene>
    <name evidence="2" type="ORF">A3A79_05505</name>
</gene>
<dbReference type="EMBL" id="MFJV01000001">
    <property type="protein sequence ID" value="OGG24607.1"/>
    <property type="molecule type" value="Genomic_DNA"/>
</dbReference>
<evidence type="ECO:0008006" key="4">
    <source>
        <dbReference type="Google" id="ProtNLM"/>
    </source>
</evidence>
<dbReference type="STRING" id="1798392.A3A79_05505"/>